<evidence type="ECO:0000256" key="1">
    <source>
        <dbReference type="SAM" id="Phobius"/>
    </source>
</evidence>
<dbReference type="PANTHER" id="PTHR45907">
    <property type="entry name" value="SERPENTINE RECEPTOR, CLASS J"/>
    <property type="match status" value="1"/>
</dbReference>
<feature type="transmembrane region" description="Helical" evidence="1">
    <location>
        <begin position="176"/>
        <end position="195"/>
    </location>
</feature>
<feature type="transmembrane region" description="Helical" evidence="1">
    <location>
        <begin position="347"/>
        <end position="367"/>
    </location>
</feature>
<feature type="transmembrane region" description="Helical" evidence="1">
    <location>
        <begin position="457"/>
        <end position="482"/>
    </location>
</feature>
<dbReference type="AlphaFoldDB" id="A0A8R1YZ91"/>
<organism evidence="2 3">
    <name type="scientific">Pristionchus pacificus</name>
    <name type="common">Parasitic nematode worm</name>
    <dbReference type="NCBI Taxonomy" id="54126"/>
    <lineage>
        <taxon>Eukaryota</taxon>
        <taxon>Metazoa</taxon>
        <taxon>Ecdysozoa</taxon>
        <taxon>Nematoda</taxon>
        <taxon>Chromadorea</taxon>
        <taxon>Rhabditida</taxon>
        <taxon>Rhabditina</taxon>
        <taxon>Diplogasteromorpha</taxon>
        <taxon>Diplogasteroidea</taxon>
        <taxon>Neodiplogasteridae</taxon>
        <taxon>Pristionchus</taxon>
    </lineage>
</organism>
<reference evidence="3" key="1">
    <citation type="journal article" date="2008" name="Nat. Genet.">
        <title>The Pristionchus pacificus genome provides a unique perspective on nematode lifestyle and parasitism.</title>
        <authorList>
            <person name="Dieterich C."/>
            <person name="Clifton S.W."/>
            <person name="Schuster L.N."/>
            <person name="Chinwalla A."/>
            <person name="Delehaunty K."/>
            <person name="Dinkelacker I."/>
            <person name="Fulton L."/>
            <person name="Fulton R."/>
            <person name="Godfrey J."/>
            <person name="Minx P."/>
            <person name="Mitreva M."/>
            <person name="Roeseler W."/>
            <person name="Tian H."/>
            <person name="Witte H."/>
            <person name="Yang S.P."/>
            <person name="Wilson R.K."/>
            <person name="Sommer R.J."/>
        </authorList>
    </citation>
    <scope>NUCLEOTIDE SEQUENCE [LARGE SCALE GENOMIC DNA]</scope>
    <source>
        <strain evidence="3">PS312</strain>
    </source>
</reference>
<dbReference type="Proteomes" id="UP000005239">
    <property type="component" value="Unassembled WGS sequence"/>
</dbReference>
<evidence type="ECO:0008006" key="4">
    <source>
        <dbReference type="Google" id="ProtNLM"/>
    </source>
</evidence>
<keyword evidence="1" id="KW-0472">Membrane</keyword>
<feature type="transmembrane region" description="Helical" evidence="1">
    <location>
        <begin position="305"/>
        <end position="324"/>
    </location>
</feature>
<dbReference type="Pfam" id="PF10326">
    <property type="entry name" value="7TM_GPCR_Str"/>
    <property type="match status" value="2"/>
</dbReference>
<keyword evidence="3" id="KW-1185">Reference proteome</keyword>
<feature type="transmembrane region" description="Helical" evidence="1">
    <location>
        <begin position="207"/>
        <end position="227"/>
    </location>
</feature>
<keyword evidence="1" id="KW-1133">Transmembrane helix</keyword>
<sequence length="503" mass="56304">MTAFATAEMILEPPEDSRVLRVDNIHTIVSDIIFDAQVSLLAQHKPMQQCVFSGLLLFGLAANRCHSFCSAFIFSIVTDPFDDLILFLFSLINTFLHNTRRTRFVALIMRPCNGRDTSVALAIMVEEYERKYGKRIVNSWILMVSCALAVLTFSHIKNSHKMSVQMSELQRTLCAQSAVPILCVYWPYVFAINGSFLNIPGNLLHDLCAPVLTFFPVWDPVIVILLFNDYRNGLKGVVRKPPPVGPTTMQVTTTFANTASIDPSSVATTSELIEEVNNVIGALSNGLLLFLVVRYSRKELGTYKYLLISFASFDIFLCALHSFVKPKLLSVGQIFCAVAHSPVESRWVTSCFTSFFSVPFSLMMIHFAYRFVSIRMPEKIALFADKRVIALVVLFPTATFAAWYSGIQSKLATSIVLSYIEDPGPLAMFRVLMQEEYNLNVLDGYVLMNHSRTAPSILPTVALVIAFVIMTANFTIATVLATHTYHYISSAKQISFSTKKETY</sequence>
<evidence type="ECO:0000313" key="2">
    <source>
        <dbReference type="EnsemblMetazoa" id="PPA41579.1"/>
    </source>
</evidence>
<accession>A0A8R1YZ91</accession>
<dbReference type="InterPro" id="IPR019423">
    <property type="entry name" value="7TM_GPCR_serpentine_rcpt_Srj"/>
</dbReference>
<dbReference type="InterPro" id="IPR019428">
    <property type="entry name" value="7TM_GPCR_serpentine_rcpt_Str"/>
</dbReference>
<keyword evidence="1" id="KW-0812">Transmembrane</keyword>
<proteinExistence type="predicted"/>
<evidence type="ECO:0000313" key="3">
    <source>
        <dbReference type="Proteomes" id="UP000005239"/>
    </source>
</evidence>
<dbReference type="EnsemblMetazoa" id="PPA41579.1">
    <property type="protein sequence ID" value="PPA41579.1"/>
    <property type="gene ID" value="WBGene00279948"/>
</dbReference>
<dbReference type="PANTHER" id="PTHR45907:SF16">
    <property type="entry name" value="SERPENTINE RECEPTOR, CLASS J"/>
    <property type="match status" value="1"/>
</dbReference>
<gene>
    <name evidence="2" type="primary">WBGene00279948</name>
</gene>
<feature type="transmembrane region" description="Helical" evidence="1">
    <location>
        <begin position="388"/>
        <end position="407"/>
    </location>
</feature>
<reference evidence="2" key="2">
    <citation type="submission" date="2022-06" db="UniProtKB">
        <authorList>
            <consortium name="EnsemblMetazoa"/>
        </authorList>
    </citation>
    <scope>IDENTIFICATION</scope>
    <source>
        <strain evidence="2">PS312</strain>
    </source>
</reference>
<feature type="transmembrane region" description="Helical" evidence="1">
    <location>
        <begin position="136"/>
        <end position="156"/>
    </location>
</feature>
<protein>
    <recommendedName>
        <fullName evidence="4">G protein-coupled receptor</fullName>
    </recommendedName>
</protein>
<name>A0A8R1YZ91_PRIPA</name>